<keyword evidence="4" id="KW-0997">Cell inner membrane</keyword>
<dbReference type="PROSITE" id="PS50893">
    <property type="entry name" value="ABC_TRANSPORTER_2"/>
    <property type="match status" value="1"/>
</dbReference>
<feature type="region of interest" description="Disordered" evidence="11">
    <location>
        <begin position="1"/>
        <end position="35"/>
    </location>
</feature>
<dbReference type="Pfam" id="PF00005">
    <property type="entry name" value="ABC_tran"/>
    <property type="match status" value="1"/>
</dbReference>
<keyword evidence="9 12" id="KW-0472">Membrane</keyword>
<evidence type="ECO:0000256" key="12">
    <source>
        <dbReference type="SAM" id="Phobius"/>
    </source>
</evidence>
<dbReference type="InterPro" id="IPR036640">
    <property type="entry name" value="ABC1_TM_sf"/>
</dbReference>
<dbReference type="GO" id="GO:0016887">
    <property type="term" value="F:ATP hydrolysis activity"/>
    <property type="evidence" value="ECO:0007669"/>
    <property type="project" value="InterPro"/>
</dbReference>
<evidence type="ECO:0000256" key="4">
    <source>
        <dbReference type="ARBA" id="ARBA00022519"/>
    </source>
</evidence>
<dbReference type="AlphaFoldDB" id="A0A7J5B0S8"/>
<reference evidence="15 16" key="1">
    <citation type="submission" date="2019-09" db="EMBL/GenBank/DDBJ databases">
        <title>Phylogeny of genus Pseudoclavibacter and closely related genus.</title>
        <authorList>
            <person name="Li Y."/>
        </authorList>
    </citation>
    <scope>NUCLEOTIDE SEQUENCE [LARGE SCALE GENOMIC DNA]</scope>
    <source>
        <strain evidence="15 16">THG-MD12</strain>
    </source>
</reference>
<feature type="transmembrane region" description="Helical" evidence="12">
    <location>
        <begin position="193"/>
        <end position="213"/>
    </location>
</feature>
<dbReference type="EMBL" id="WBJX01000004">
    <property type="protein sequence ID" value="KAB1637075.1"/>
    <property type="molecule type" value="Genomic_DNA"/>
</dbReference>
<evidence type="ECO:0000256" key="5">
    <source>
        <dbReference type="ARBA" id="ARBA00022692"/>
    </source>
</evidence>
<organism evidence="15 16">
    <name type="scientific">Pseudoclavibacter terrae</name>
    <dbReference type="NCBI Taxonomy" id="1530195"/>
    <lineage>
        <taxon>Bacteria</taxon>
        <taxon>Bacillati</taxon>
        <taxon>Actinomycetota</taxon>
        <taxon>Actinomycetes</taxon>
        <taxon>Micrococcales</taxon>
        <taxon>Microbacteriaceae</taxon>
        <taxon>Pseudoclavibacter</taxon>
    </lineage>
</organism>
<comment type="subcellular location">
    <subcellularLocation>
        <location evidence="1">Cell inner membrane</location>
        <topology evidence="1">Multi-pass membrane protein</topology>
    </subcellularLocation>
</comment>
<dbReference type="Gene3D" id="1.20.1560.10">
    <property type="entry name" value="ABC transporter type 1, transmembrane domain"/>
    <property type="match status" value="1"/>
</dbReference>
<dbReference type="GO" id="GO:0015421">
    <property type="term" value="F:ABC-type oligopeptide transporter activity"/>
    <property type="evidence" value="ECO:0007669"/>
    <property type="project" value="TreeGrafter"/>
</dbReference>
<feature type="transmembrane region" description="Helical" evidence="12">
    <location>
        <begin position="274"/>
        <end position="296"/>
    </location>
</feature>
<dbReference type="InterPro" id="IPR039421">
    <property type="entry name" value="Type_1_exporter"/>
</dbReference>
<evidence type="ECO:0000256" key="11">
    <source>
        <dbReference type="SAM" id="MobiDB-lite"/>
    </source>
</evidence>
<evidence type="ECO:0000256" key="7">
    <source>
        <dbReference type="ARBA" id="ARBA00022840"/>
    </source>
</evidence>
<dbReference type="Proteomes" id="UP000490386">
    <property type="component" value="Unassembled WGS sequence"/>
</dbReference>
<dbReference type="Pfam" id="PF00664">
    <property type="entry name" value="ABC_membrane"/>
    <property type="match status" value="1"/>
</dbReference>
<keyword evidence="8 12" id="KW-1133">Transmembrane helix</keyword>
<feature type="transmembrane region" description="Helical" evidence="12">
    <location>
        <begin position="167"/>
        <end position="187"/>
    </location>
</feature>
<keyword evidence="16" id="KW-1185">Reference proteome</keyword>
<feature type="domain" description="ABC transmembrane type-1" evidence="14">
    <location>
        <begin position="55"/>
        <end position="334"/>
    </location>
</feature>
<dbReference type="OrthoDB" id="9806127at2"/>
<dbReference type="InterPro" id="IPR017871">
    <property type="entry name" value="ABC_transporter-like_CS"/>
</dbReference>
<feature type="transmembrane region" description="Helical" evidence="12">
    <location>
        <begin position="53"/>
        <end position="75"/>
    </location>
</feature>
<feature type="domain" description="ABC transporter" evidence="13">
    <location>
        <begin position="433"/>
        <end position="667"/>
    </location>
</feature>
<dbReference type="Gene3D" id="3.40.50.300">
    <property type="entry name" value="P-loop containing nucleotide triphosphate hydrolases"/>
    <property type="match status" value="1"/>
</dbReference>
<evidence type="ECO:0000256" key="10">
    <source>
        <dbReference type="ARBA" id="ARBA00023455"/>
    </source>
</evidence>
<proteinExistence type="inferred from homology"/>
<keyword evidence="3" id="KW-1003">Cell membrane</keyword>
<evidence type="ECO:0000256" key="3">
    <source>
        <dbReference type="ARBA" id="ARBA00022475"/>
    </source>
</evidence>
<dbReference type="PROSITE" id="PS00211">
    <property type="entry name" value="ABC_TRANSPORTER_1"/>
    <property type="match status" value="1"/>
</dbReference>
<dbReference type="GO" id="GO:0005524">
    <property type="term" value="F:ATP binding"/>
    <property type="evidence" value="ECO:0007669"/>
    <property type="project" value="UniProtKB-KW"/>
</dbReference>
<evidence type="ECO:0000256" key="2">
    <source>
        <dbReference type="ARBA" id="ARBA00022448"/>
    </source>
</evidence>
<dbReference type="PANTHER" id="PTHR43394:SF1">
    <property type="entry name" value="ATP-BINDING CASSETTE SUB-FAMILY B MEMBER 10, MITOCHONDRIAL"/>
    <property type="match status" value="1"/>
</dbReference>
<evidence type="ECO:0000256" key="8">
    <source>
        <dbReference type="ARBA" id="ARBA00022989"/>
    </source>
</evidence>
<keyword evidence="5 12" id="KW-0812">Transmembrane</keyword>
<feature type="transmembrane region" description="Helical" evidence="12">
    <location>
        <begin position="87"/>
        <end position="105"/>
    </location>
</feature>
<dbReference type="InterPro" id="IPR003439">
    <property type="entry name" value="ABC_transporter-like_ATP-bd"/>
</dbReference>
<gene>
    <name evidence="15" type="ORF">F8O03_12305</name>
</gene>
<dbReference type="InterPro" id="IPR003593">
    <property type="entry name" value="AAA+_ATPase"/>
</dbReference>
<evidence type="ECO:0000313" key="16">
    <source>
        <dbReference type="Proteomes" id="UP000490386"/>
    </source>
</evidence>
<keyword evidence="2" id="KW-0813">Transport</keyword>
<dbReference type="PROSITE" id="PS50929">
    <property type="entry name" value="ABC_TM1F"/>
    <property type="match status" value="1"/>
</dbReference>
<evidence type="ECO:0000256" key="9">
    <source>
        <dbReference type="ARBA" id="ARBA00023136"/>
    </source>
</evidence>
<sequence length="673" mass="71195">MGDKPVGSASVGGEDTSQKKRGGFLGRPPRKESGAPRATFKQLLPHLLVNKPLLAGIIAISIFSSALSLAQPLLVNVLIGQVEVGTIAAWVVWVLVGAVVLGAIANGVQHFLLQRTGESIVLNTRRRLVAKLLRLPVAEFDARRTGDLVSRVGSDTTMLRAVLTQGLVEAIGGALTFIGAVIAMIVLDGVLFLITFAVVVVALLLVVGMSMRIREASAAAQQKVGDLTASVERAISSVRTVRAFGATEREERLVDADAVGAYERGLDVARISAFIVPVAGFAMQGALIAVLGVGGLRVAAGDLSIANLIAFIMFLFMMIMPLGLFFGALTAVNTALGALGRIEEIIAIPEEGSGDRTEAPLAVLEGPANEHAAPDAPAVEFDAVSFHYPENVVRARAARERAAARLETIRRESSRGGMAAAMTGAASDPDARLFAEDGAQARVEAPLVLDGVSFALRRGERLALVGPSGSGKSTALALLERFYDPTGGSIRLGGVDLRSIDRQQLRAQLGYVQQDAPILAGSLRENLLLGRPDADDVACEQVLREVNLGDVLDRSDDRLDTQVGESGVMLSGGERQRLAIARALLSAPPILLLDESTSALDGANERLMRDALDKVSEGRSVIVIAHRLSTVVDSDEIVVLEHGQVLGRGKHLELVDTVPLYRELAQHQLLLPR</sequence>
<accession>A0A7J5B0S8</accession>
<dbReference type="InterPro" id="IPR011527">
    <property type="entry name" value="ABC1_TM_dom"/>
</dbReference>
<keyword evidence="7 15" id="KW-0067">ATP-binding</keyword>
<evidence type="ECO:0000259" key="14">
    <source>
        <dbReference type="PROSITE" id="PS50929"/>
    </source>
</evidence>
<evidence type="ECO:0000256" key="6">
    <source>
        <dbReference type="ARBA" id="ARBA00022741"/>
    </source>
</evidence>
<evidence type="ECO:0000256" key="1">
    <source>
        <dbReference type="ARBA" id="ARBA00004429"/>
    </source>
</evidence>
<feature type="transmembrane region" description="Helical" evidence="12">
    <location>
        <begin position="308"/>
        <end position="332"/>
    </location>
</feature>
<dbReference type="GO" id="GO:0005886">
    <property type="term" value="C:plasma membrane"/>
    <property type="evidence" value="ECO:0007669"/>
    <property type="project" value="UniProtKB-SubCell"/>
</dbReference>
<evidence type="ECO:0000259" key="13">
    <source>
        <dbReference type="PROSITE" id="PS50893"/>
    </source>
</evidence>
<evidence type="ECO:0000313" key="15">
    <source>
        <dbReference type="EMBL" id="KAB1637075.1"/>
    </source>
</evidence>
<dbReference type="InterPro" id="IPR027417">
    <property type="entry name" value="P-loop_NTPase"/>
</dbReference>
<dbReference type="FunFam" id="3.40.50.300:FF:000221">
    <property type="entry name" value="Multidrug ABC transporter ATP-binding protein"/>
    <property type="match status" value="1"/>
</dbReference>
<dbReference type="SMART" id="SM00382">
    <property type="entry name" value="AAA"/>
    <property type="match status" value="1"/>
</dbReference>
<comment type="similarity">
    <text evidence="10">Belongs to the ABC transporter superfamily. Siderophore-Fe(3+) uptake transporter (SIUT) (TC 3.A.1.21) family.</text>
</comment>
<dbReference type="CDD" id="cd18551">
    <property type="entry name" value="ABC_6TM_LmrA_like"/>
    <property type="match status" value="1"/>
</dbReference>
<dbReference type="RefSeq" id="WP_151424118.1">
    <property type="nucleotide sequence ID" value="NZ_WBJX01000004.1"/>
</dbReference>
<dbReference type="SUPFAM" id="SSF52540">
    <property type="entry name" value="P-loop containing nucleoside triphosphate hydrolases"/>
    <property type="match status" value="1"/>
</dbReference>
<dbReference type="SUPFAM" id="SSF90123">
    <property type="entry name" value="ABC transporter transmembrane region"/>
    <property type="match status" value="1"/>
</dbReference>
<keyword evidence="6" id="KW-0547">Nucleotide-binding</keyword>
<dbReference type="PANTHER" id="PTHR43394">
    <property type="entry name" value="ATP-DEPENDENT PERMEASE MDL1, MITOCHONDRIAL"/>
    <property type="match status" value="1"/>
</dbReference>
<comment type="caution">
    <text evidence="15">The sequence shown here is derived from an EMBL/GenBank/DDBJ whole genome shotgun (WGS) entry which is preliminary data.</text>
</comment>
<name>A0A7J5B0S8_9MICO</name>
<protein>
    <submittedName>
        <fullName evidence="15">ABC transporter ATP-binding protein</fullName>
    </submittedName>
</protein>